<gene>
    <name evidence="1" type="ORF">GBAR_LOCUS9259</name>
</gene>
<organism evidence="1 2">
    <name type="scientific">Geodia barretti</name>
    <name type="common">Barrett's horny sponge</name>
    <dbReference type="NCBI Taxonomy" id="519541"/>
    <lineage>
        <taxon>Eukaryota</taxon>
        <taxon>Metazoa</taxon>
        <taxon>Porifera</taxon>
        <taxon>Demospongiae</taxon>
        <taxon>Heteroscleromorpha</taxon>
        <taxon>Tetractinellida</taxon>
        <taxon>Astrophorina</taxon>
        <taxon>Geodiidae</taxon>
        <taxon>Geodia</taxon>
    </lineage>
</organism>
<protein>
    <submittedName>
        <fullName evidence="1">Uncharacterized protein</fullName>
    </submittedName>
</protein>
<proteinExistence type="predicted"/>
<dbReference type="AlphaFoldDB" id="A0AA35WF04"/>
<dbReference type="GO" id="GO:0008432">
    <property type="term" value="F:JUN kinase binding"/>
    <property type="evidence" value="ECO:0007669"/>
    <property type="project" value="TreeGrafter"/>
</dbReference>
<dbReference type="PANTHER" id="PTHR13886">
    <property type="entry name" value="JNK/SAPK-ASSOCIATED PROTEIN"/>
    <property type="match status" value="1"/>
</dbReference>
<evidence type="ECO:0000313" key="2">
    <source>
        <dbReference type="Proteomes" id="UP001174909"/>
    </source>
</evidence>
<reference evidence="1" key="1">
    <citation type="submission" date="2023-03" db="EMBL/GenBank/DDBJ databases">
        <authorList>
            <person name="Steffen K."/>
            <person name="Cardenas P."/>
        </authorList>
    </citation>
    <scope>NUCLEOTIDE SEQUENCE</scope>
</reference>
<dbReference type="Proteomes" id="UP001174909">
    <property type="component" value="Unassembled WGS sequence"/>
</dbReference>
<dbReference type="GO" id="GO:0016192">
    <property type="term" value="P:vesicle-mediated transport"/>
    <property type="evidence" value="ECO:0007669"/>
    <property type="project" value="TreeGrafter"/>
</dbReference>
<dbReference type="GO" id="GO:0005737">
    <property type="term" value="C:cytoplasm"/>
    <property type="evidence" value="ECO:0007669"/>
    <property type="project" value="TreeGrafter"/>
</dbReference>
<dbReference type="EMBL" id="CASHTH010001394">
    <property type="protein sequence ID" value="CAI8014846.1"/>
    <property type="molecule type" value="Genomic_DNA"/>
</dbReference>
<dbReference type="PANTHER" id="PTHR13886:SF4">
    <property type="entry name" value="JNK-INTERACTING PROTEIN 3"/>
    <property type="match status" value="1"/>
</dbReference>
<dbReference type="GO" id="GO:0030159">
    <property type="term" value="F:signaling receptor complex adaptor activity"/>
    <property type="evidence" value="ECO:0007669"/>
    <property type="project" value="TreeGrafter"/>
</dbReference>
<accession>A0AA35WF04</accession>
<keyword evidence="2" id="KW-1185">Reference proteome</keyword>
<dbReference type="GO" id="GO:0005078">
    <property type="term" value="F:MAP-kinase scaffold activity"/>
    <property type="evidence" value="ECO:0007669"/>
    <property type="project" value="InterPro"/>
</dbReference>
<dbReference type="InterPro" id="IPR039911">
    <property type="entry name" value="JIP3/JIP4"/>
</dbReference>
<evidence type="ECO:0000313" key="1">
    <source>
        <dbReference type="EMBL" id="CAI8014846.1"/>
    </source>
</evidence>
<dbReference type="GO" id="GO:0019894">
    <property type="term" value="F:kinesin binding"/>
    <property type="evidence" value="ECO:0007669"/>
    <property type="project" value="TreeGrafter"/>
</dbReference>
<sequence length="193" mass="20903">MTHTIPTLRRGGKRQEELLMTSVSWLTPPSTAHHSHQSELQTLPAPLLSPGINTCRPMSFQEDGAKVLCVAAVNQATFLSDHSRAITVAKHVTPPPEGVALEKGRPPVNIGVEGEGSMSLVWIITGVPHLTKVSVLDAAAMGEILETFIVSSTPIECITGIPAFDENDPRRSHQSIICQEEEIQCSDREHSIC</sequence>
<name>A0AA35WF04_GEOBA</name>
<comment type="caution">
    <text evidence="1">The sequence shown here is derived from an EMBL/GenBank/DDBJ whole genome shotgun (WGS) entry which is preliminary data.</text>
</comment>